<dbReference type="WBParaSite" id="nRc.2.0.1.t26702-RA">
    <property type="protein sequence ID" value="nRc.2.0.1.t26702-RA"/>
    <property type="gene ID" value="nRc.2.0.1.g26702"/>
</dbReference>
<dbReference type="AlphaFoldDB" id="A0A915JKU9"/>
<evidence type="ECO:0000256" key="2">
    <source>
        <dbReference type="SAM" id="Phobius"/>
    </source>
</evidence>
<feature type="region of interest" description="Disordered" evidence="1">
    <location>
        <begin position="97"/>
        <end position="142"/>
    </location>
</feature>
<keyword evidence="2" id="KW-0812">Transmembrane</keyword>
<organism evidence="3 4">
    <name type="scientific">Romanomermis culicivorax</name>
    <name type="common">Nematode worm</name>
    <dbReference type="NCBI Taxonomy" id="13658"/>
    <lineage>
        <taxon>Eukaryota</taxon>
        <taxon>Metazoa</taxon>
        <taxon>Ecdysozoa</taxon>
        <taxon>Nematoda</taxon>
        <taxon>Enoplea</taxon>
        <taxon>Dorylaimia</taxon>
        <taxon>Mermithida</taxon>
        <taxon>Mermithoidea</taxon>
        <taxon>Mermithidae</taxon>
        <taxon>Romanomermis</taxon>
    </lineage>
</organism>
<accession>A0A915JKU9</accession>
<dbReference type="Proteomes" id="UP000887565">
    <property type="component" value="Unplaced"/>
</dbReference>
<evidence type="ECO:0000313" key="3">
    <source>
        <dbReference type="Proteomes" id="UP000887565"/>
    </source>
</evidence>
<name>A0A915JKU9_ROMCU</name>
<proteinExistence type="predicted"/>
<keyword evidence="3" id="KW-1185">Reference proteome</keyword>
<keyword evidence="2" id="KW-0472">Membrane</keyword>
<evidence type="ECO:0000313" key="4">
    <source>
        <dbReference type="WBParaSite" id="nRc.2.0.1.t26702-RA"/>
    </source>
</evidence>
<protein>
    <submittedName>
        <fullName evidence="4">Uncharacterized protein</fullName>
    </submittedName>
</protein>
<feature type="transmembrane region" description="Helical" evidence="2">
    <location>
        <begin position="20"/>
        <end position="41"/>
    </location>
</feature>
<evidence type="ECO:0000256" key="1">
    <source>
        <dbReference type="SAM" id="MobiDB-lite"/>
    </source>
</evidence>
<keyword evidence="2" id="KW-1133">Transmembrane helix</keyword>
<sequence>MEAGDEDGKEAESDSPRTFLIVALILAFLVIASVGFLWHLMHKRNLAQTVKTRKPEVTSKTLPKAKASMQSLSIISTDASPSFTTVKSKNGSKQVMVKVISPSQSQKSTVDKTNSMSDTLFSTTSSLPTKSKRTVKDSMSKK</sequence>
<reference evidence="4" key="1">
    <citation type="submission" date="2022-11" db="UniProtKB">
        <authorList>
            <consortium name="WormBaseParasite"/>
        </authorList>
    </citation>
    <scope>IDENTIFICATION</scope>
</reference>
<feature type="compositionally biased region" description="Polar residues" evidence="1">
    <location>
        <begin position="101"/>
        <end position="129"/>
    </location>
</feature>